<dbReference type="RefSeq" id="WP_087415188.1">
    <property type="nucleotide sequence ID" value="NZ_NFKL01000012.1"/>
</dbReference>
<organism evidence="1 2">
    <name type="scientific">Butyricicoccus pullicaecorum</name>
    <dbReference type="NCBI Taxonomy" id="501571"/>
    <lineage>
        <taxon>Bacteria</taxon>
        <taxon>Bacillati</taxon>
        <taxon>Bacillota</taxon>
        <taxon>Clostridia</taxon>
        <taxon>Eubacteriales</taxon>
        <taxon>Butyricicoccaceae</taxon>
        <taxon>Butyricicoccus</taxon>
    </lineage>
</organism>
<dbReference type="AlphaFoldDB" id="A0A1Y4LLV0"/>
<sequence length="124" mass="13855">MSTTIETLLTLSLPEPKTETVTIPRLVMPDGKPLTLELRQLTFNQVADLRAHNRDFAVHTVLAGVKAPNLRDQSLREHFDAETPAELVKKLLSAGEIEELSARISTLSGYHRKTVELVEDVQKN</sequence>
<protein>
    <recommendedName>
        <fullName evidence="3">Phage tail assembly protein</fullName>
    </recommendedName>
</protein>
<evidence type="ECO:0008006" key="3">
    <source>
        <dbReference type="Google" id="ProtNLM"/>
    </source>
</evidence>
<evidence type="ECO:0000313" key="2">
    <source>
        <dbReference type="Proteomes" id="UP000195326"/>
    </source>
</evidence>
<dbReference type="InterPro" id="IPR014986">
    <property type="entry name" value="XkdN-like"/>
</dbReference>
<gene>
    <name evidence="1" type="ORF">B5F15_09510</name>
</gene>
<dbReference type="InterPro" id="IPR038559">
    <property type="entry name" value="XkdN-like_sf"/>
</dbReference>
<dbReference type="Pfam" id="PF08890">
    <property type="entry name" value="Phage_TAC_5"/>
    <property type="match status" value="1"/>
</dbReference>
<dbReference type="Proteomes" id="UP000195326">
    <property type="component" value="Unassembled WGS sequence"/>
</dbReference>
<comment type="caution">
    <text evidence="1">The sequence shown here is derived from an EMBL/GenBank/DDBJ whole genome shotgun (WGS) entry which is preliminary data.</text>
</comment>
<proteinExistence type="predicted"/>
<dbReference type="EMBL" id="NFKL01000012">
    <property type="protein sequence ID" value="OUP57684.1"/>
    <property type="molecule type" value="Genomic_DNA"/>
</dbReference>
<name>A0A1Y4LLV0_9FIRM</name>
<accession>A0A1Y4LLV0</accession>
<dbReference type="Gene3D" id="3.30.2220.30">
    <property type="match status" value="1"/>
</dbReference>
<evidence type="ECO:0000313" key="1">
    <source>
        <dbReference type="EMBL" id="OUP57684.1"/>
    </source>
</evidence>
<reference evidence="2" key="1">
    <citation type="submission" date="2017-04" db="EMBL/GenBank/DDBJ databases">
        <title>Function of individual gut microbiota members based on whole genome sequencing of pure cultures obtained from chicken caecum.</title>
        <authorList>
            <person name="Medvecky M."/>
            <person name="Cejkova D."/>
            <person name="Polansky O."/>
            <person name="Karasova D."/>
            <person name="Kubasova T."/>
            <person name="Cizek A."/>
            <person name="Rychlik I."/>
        </authorList>
    </citation>
    <scope>NUCLEOTIDE SEQUENCE [LARGE SCALE GENOMIC DNA]</scope>
    <source>
        <strain evidence="2">An179</strain>
    </source>
</reference>